<evidence type="ECO:0000256" key="1">
    <source>
        <dbReference type="SAM" id="MobiDB-lite"/>
    </source>
</evidence>
<accession>A0ABQ0LC04</accession>
<evidence type="ECO:0008006" key="4">
    <source>
        <dbReference type="Google" id="ProtNLM"/>
    </source>
</evidence>
<reference evidence="2" key="1">
    <citation type="submission" date="2014-09" db="EMBL/GenBank/DDBJ databases">
        <title>Genome sequence of the luminous mushroom Mycena chlorophos for searching fungal bioluminescence genes.</title>
        <authorList>
            <person name="Tanaka Y."/>
            <person name="Kasuga D."/>
            <person name="Oba Y."/>
            <person name="Hase S."/>
            <person name="Sato K."/>
            <person name="Oba Y."/>
            <person name="Sakakibara Y."/>
        </authorList>
    </citation>
    <scope>NUCLEOTIDE SEQUENCE</scope>
</reference>
<name>A0ABQ0LC04_MYCCL</name>
<feature type="region of interest" description="Disordered" evidence="1">
    <location>
        <begin position="465"/>
        <end position="490"/>
    </location>
</feature>
<keyword evidence="3" id="KW-1185">Reference proteome</keyword>
<evidence type="ECO:0000313" key="3">
    <source>
        <dbReference type="Proteomes" id="UP000815677"/>
    </source>
</evidence>
<evidence type="ECO:0000313" key="2">
    <source>
        <dbReference type="EMBL" id="GAT48618.1"/>
    </source>
</evidence>
<protein>
    <recommendedName>
        <fullName evidence="4">F-box domain-containing protein</fullName>
    </recommendedName>
</protein>
<organism evidence="2 3">
    <name type="scientific">Mycena chlorophos</name>
    <name type="common">Agaric fungus</name>
    <name type="synonym">Agaricus chlorophos</name>
    <dbReference type="NCBI Taxonomy" id="658473"/>
    <lineage>
        <taxon>Eukaryota</taxon>
        <taxon>Fungi</taxon>
        <taxon>Dikarya</taxon>
        <taxon>Basidiomycota</taxon>
        <taxon>Agaricomycotina</taxon>
        <taxon>Agaricomycetes</taxon>
        <taxon>Agaricomycetidae</taxon>
        <taxon>Agaricales</taxon>
        <taxon>Marasmiineae</taxon>
        <taxon>Mycenaceae</taxon>
        <taxon>Mycena</taxon>
    </lineage>
</organism>
<dbReference type="Proteomes" id="UP000815677">
    <property type="component" value="Unassembled WGS sequence"/>
</dbReference>
<proteinExistence type="predicted"/>
<dbReference type="EMBL" id="DF844731">
    <property type="protein sequence ID" value="GAT48618.1"/>
    <property type="molecule type" value="Genomic_DNA"/>
</dbReference>
<dbReference type="SUPFAM" id="SSF52047">
    <property type="entry name" value="RNI-like"/>
    <property type="match status" value="1"/>
</dbReference>
<gene>
    <name evidence="2" type="ORF">MCHLO_06000</name>
</gene>
<sequence>MSTLHHRVPSTERATVYAPRLPDEILSEIFSYSSIHVPDEKFANITRNTLASTFANFGESTSAYLLVCSSWLRVATPLLYRTVILRSAAQAQALAATLEADPELGEWIKKLRLECAYAAGPFVHTVLKYAPNITDLFLSLELRYGVGDVEGLVEGLLHINPHRLILHPPPKSGLTRFTKKLRHEITETCIPAWTNLTTIKLGCKHVGRRISFAIKDSTSLQTVILFDEYGRNGIDEETEAPITELSPGLLRIAENPQIKRIVLEPPLFSRRQAFDDDEHFEEMATIFGGVRMRRLMRLGFQPSDFERALEEDETVSQSQVVPWEFKYPAQLAGDPVLADRIWGLVLDFYFADPAMKLKNGKSVALVCQMFARLSRPYVYETLKLKSWGSIEGFQRRIRVQPTYAGLVRNLEVSARDSSVFRDNIHLFTGLVSFECFDNVYPPRAPMSHPELKELGRHSGNTLERLSISISPPTRGGERPPPSGFRYNRSSHRSGYGRELAEPIPYAMPRLFNTFHALKYLHLDSNVEFAVEYGDCFPDALPELVTLSITVSHIYSMLEMFSMMSLPKLREVIFNKHAIHVGFGPDTGEAVTIRKFFTVHGRKLHKVTASSEQMRSYNMLCVEPASALDVLGRCPMLRELTIACLEYHFNEKGLEMRRSNPFLEKITLQTSHAQLKEYALSFEDFTNEIVFSAQAGRLPQWNREIVLQGYEWPTTEDGIRISATVEQAEVLLEHGVYLVDGNGFRWRPRLKLKVPEKEEEEVEEEDEEGWGLGEELGEEQSPQPNVFKRVLRSLLRGSCRIAGFREEHDRARDPPFFLHERQCMLRRIALGLHAHRPLLACRPSNLRRYAAALPVLATKPAAAAPVDEDTDQLTASLLEFMELVQDEPQTTATTLQQIPSHPKIAETVIQFLFERRMFPQALTVYQHIVDAGFLPLPSTDALLLAVLMKTSPAPGHVQLADFKKILSYDSFTESHFLELLQHIETLEIPAASASQLARLFIDVKGPKYEPSRDLLIKLIDLDSQAGNFEGALGTIEQSKSLVDIPAEPYARAIRSAPSDSEDAVDWIMSLMSAKDVPIHILVFNALISRQRSVRNIVKAFTFYNIILRLAPTTSLKPDGFTYKELFRMVGYHYKPNHVANQSRQRKRPAILTTPRQLFFDMMTLWFNTKFHTHESTIPSIRTNQYRNDEALLTVAFRAFLYTHDYQGALVALQTFPLLGIPVTERTYLVLLRYMARRVYYDILVARKRKTRPVYAHSIIGSFSSNWVLRRESGGAYRWLMHTLLERYRIGKEHTAAARGRVPSVEEIMNQDRKRSGTPSDPWPLVNILRSLVRVEISGTGAEWGERALAVAMRKVRYEMIPRDVKFWQWDRKARRK</sequence>